<comment type="caution">
    <text evidence="2">The sequence shown here is derived from an EMBL/GenBank/DDBJ whole genome shotgun (WGS) entry which is preliminary data.</text>
</comment>
<evidence type="ECO:0000256" key="1">
    <source>
        <dbReference type="SAM" id="SignalP"/>
    </source>
</evidence>
<protein>
    <submittedName>
        <fullName evidence="2">Uncharacterized protein</fullName>
    </submittedName>
</protein>
<feature type="chain" id="PRO_5047402584" evidence="1">
    <location>
        <begin position="25"/>
        <end position="175"/>
    </location>
</feature>
<dbReference type="Pfam" id="PF06232">
    <property type="entry name" value="ATS3"/>
    <property type="match status" value="1"/>
</dbReference>
<organism evidence="2 3">
    <name type="scientific">Hevea brasiliensis</name>
    <name type="common">Para rubber tree</name>
    <name type="synonym">Siphonia brasiliensis</name>
    <dbReference type="NCBI Taxonomy" id="3981"/>
    <lineage>
        <taxon>Eukaryota</taxon>
        <taxon>Viridiplantae</taxon>
        <taxon>Streptophyta</taxon>
        <taxon>Embryophyta</taxon>
        <taxon>Tracheophyta</taxon>
        <taxon>Spermatophyta</taxon>
        <taxon>Magnoliopsida</taxon>
        <taxon>eudicotyledons</taxon>
        <taxon>Gunneridae</taxon>
        <taxon>Pentapetalae</taxon>
        <taxon>rosids</taxon>
        <taxon>fabids</taxon>
        <taxon>Malpighiales</taxon>
        <taxon>Euphorbiaceae</taxon>
        <taxon>Crotonoideae</taxon>
        <taxon>Micrandreae</taxon>
        <taxon>Hevea</taxon>
    </lineage>
</organism>
<dbReference type="Proteomes" id="UP001174677">
    <property type="component" value="Chromosome 3"/>
</dbReference>
<dbReference type="SUPFAM" id="SSF49723">
    <property type="entry name" value="Lipase/lipooxygenase domain (PLAT/LH2 domain)"/>
    <property type="match status" value="1"/>
</dbReference>
<name>A0ABQ9N2F2_HEVBR</name>
<proteinExistence type="predicted"/>
<keyword evidence="1" id="KW-0732">Signal</keyword>
<keyword evidence="3" id="KW-1185">Reference proteome</keyword>
<gene>
    <name evidence="2" type="ORF">P3X46_004697</name>
</gene>
<dbReference type="EMBL" id="JARPOI010000003">
    <property type="protein sequence ID" value="KAJ9185019.1"/>
    <property type="molecule type" value="Genomic_DNA"/>
</dbReference>
<dbReference type="PANTHER" id="PTHR31718">
    <property type="entry name" value="PLAT DOMAIN-CONTAINING PROTEIN"/>
    <property type="match status" value="1"/>
</dbReference>
<reference evidence="2" key="1">
    <citation type="journal article" date="2023" name="Plant Biotechnol. J.">
        <title>Chromosome-level wild Hevea brasiliensis genome provides new tools for genomic-assisted breeding and valuable loci to elevate rubber yield.</title>
        <authorList>
            <person name="Cheng H."/>
            <person name="Song X."/>
            <person name="Hu Y."/>
            <person name="Wu T."/>
            <person name="Yang Q."/>
            <person name="An Z."/>
            <person name="Feng S."/>
            <person name="Deng Z."/>
            <person name="Wu W."/>
            <person name="Zeng X."/>
            <person name="Tu M."/>
            <person name="Wang X."/>
            <person name="Huang H."/>
        </authorList>
    </citation>
    <scope>NUCLEOTIDE SEQUENCE</scope>
    <source>
        <strain evidence="2">MT/VB/25A 57/8</strain>
    </source>
</reference>
<accession>A0ABQ9N2F2</accession>
<dbReference type="InterPro" id="IPR036392">
    <property type="entry name" value="PLAT/LH2_dom_sf"/>
</dbReference>
<feature type="signal peptide" evidence="1">
    <location>
        <begin position="1"/>
        <end position="24"/>
    </location>
</feature>
<dbReference type="InterPro" id="IPR010417">
    <property type="entry name" value="Embryo-specific_ATS3"/>
</dbReference>
<evidence type="ECO:0000313" key="2">
    <source>
        <dbReference type="EMBL" id="KAJ9185019.1"/>
    </source>
</evidence>
<sequence>MESCRGLFFTFCLFLLTLLARCESLPPQRKENCNYAITIETTCTKGAETSNHIRLRFGDSKSSDIVVHHLNNKHIRKLDPLKPFQACMVDQFQVTGQCVESPVCYLYLKLAGIDDWRPGFHQVRVLERSHFSSDYFYFRWYLPRHVWHGFDVCDKEVTPFGIKHKRKVFVEKSAN</sequence>
<dbReference type="PANTHER" id="PTHR31718:SF30">
    <property type="entry name" value="EMBRYO-SPECIFIC PROTEIN ATS3A-LIKE"/>
    <property type="match status" value="1"/>
</dbReference>
<evidence type="ECO:0000313" key="3">
    <source>
        <dbReference type="Proteomes" id="UP001174677"/>
    </source>
</evidence>